<gene>
    <name evidence="1" type="ORF">E2D65_13560</name>
</gene>
<proteinExistence type="predicted"/>
<name>A0A5Y2FHB1_SALNE</name>
<dbReference type="Pfam" id="PF10123">
    <property type="entry name" value="Mu-like_Pro"/>
    <property type="match status" value="1"/>
</dbReference>
<evidence type="ECO:0000313" key="1">
    <source>
        <dbReference type="EMBL" id="ECD6073564.1"/>
    </source>
</evidence>
<protein>
    <recommendedName>
        <fullName evidence="2">Mu-like prophage I protein</fullName>
    </recommendedName>
</protein>
<evidence type="ECO:0008006" key="2">
    <source>
        <dbReference type="Google" id="ProtNLM"/>
    </source>
</evidence>
<dbReference type="AlphaFoldDB" id="A0A5Y2FHB1"/>
<comment type="caution">
    <text evidence="1">The sequence shown here is derived from an EMBL/GenBank/DDBJ whole genome shotgun (WGS) entry which is preliminary data.</text>
</comment>
<organism evidence="1">
    <name type="scientific">Salmonella newport</name>
    <dbReference type="NCBI Taxonomy" id="108619"/>
    <lineage>
        <taxon>Bacteria</taxon>
        <taxon>Pseudomonadati</taxon>
        <taxon>Pseudomonadota</taxon>
        <taxon>Gammaproteobacteria</taxon>
        <taxon>Enterobacterales</taxon>
        <taxon>Enterobacteriaceae</taxon>
        <taxon>Salmonella</taxon>
    </lineage>
</organism>
<sequence length="312" mass="33823">MLSAIIAEGISFCDAETASFTPHDATAENQTSGNNASGQVTDTPVTIQVLPAGPDIKGIDGRSWKLSDPQALADRLNAMGRHFVIDQNHSTFRKGDKGDESPAMGWMTRFFVQNGQLWADVEWTARGAEVVRGKEYRYTSPTLLHDRDGNIAGLAGTSLVNYPTLTMQALCSASGINPETLEADGVNEMLISELSALRAQNSAYAQQHASLTRSAVNDALMDNCLPRLLEDTLYSHCNAHGIDSMRSFADTLGAVCGIPALRQMQTVALGMNAAELRRQYREELPPEGKEVCETLGIDPEALVNRNQQLKGK</sequence>
<accession>A0A5Y2FHB1</accession>
<dbReference type="EMBL" id="AAIFEU010000011">
    <property type="protein sequence ID" value="ECD6073564.1"/>
    <property type="molecule type" value="Genomic_DNA"/>
</dbReference>
<dbReference type="InterPro" id="IPR012106">
    <property type="entry name" value="Phage_Mu_Gp1"/>
</dbReference>
<dbReference type="Proteomes" id="UP000839738">
    <property type="component" value="Unassembled WGS sequence"/>
</dbReference>
<reference evidence="1" key="1">
    <citation type="submission" date="2019-03" db="EMBL/GenBank/DDBJ databases">
        <authorList>
            <person name="Ashton P.M."/>
            <person name="Dallman T."/>
            <person name="Nair S."/>
            <person name="De Pinna E."/>
            <person name="Peters T."/>
            <person name="Grant K."/>
        </authorList>
    </citation>
    <scope>NUCLEOTIDE SEQUENCE [LARGE SCALE GENOMIC DNA]</scope>
    <source>
        <strain evidence="1">161826</strain>
    </source>
</reference>